<dbReference type="Proteomes" id="UP001597469">
    <property type="component" value="Unassembled WGS sequence"/>
</dbReference>
<dbReference type="InterPro" id="IPR005181">
    <property type="entry name" value="SASA"/>
</dbReference>
<dbReference type="InterPro" id="IPR013783">
    <property type="entry name" value="Ig-like_fold"/>
</dbReference>
<reference evidence="6" key="1">
    <citation type="journal article" date="2019" name="Int. J. Syst. Evol. Microbiol.">
        <title>The Global Catalogue of Microorganisms (GCM) 10K type strain sequencing project: providing services to taxonomists for standard genome sequencing and annotation.</title>
        <authorList>
            <consortium name="The Broad Institute Genomics Platform"/>
            <consortium name="The Broad Institute Genome Sequencing Center for Infectious Disease"/>
            <person name="Wu L."/>
            <person name="Ma J."/>
        </authorList>
    </citation>
    <scope>NUCLEOTIDE SEQUENCE [LARGE SCALE GENOMIC DNA]</scope>
    <source>
        <strain evidence="6">KCTC 42805</strain>
    </source>
</reference>
<feature type="domain" description="DUF11" evidence="3">
    <location>
        <begin position="873"/>
        <end position="978"/>
    </location>
</feature>
<organism evidence="5 6">
    <name type="scientific">Spirosoma soli</name>
    <dbReference type="NCBI Taxonomy" id="1770529"/>
    <lineage>
        <taxon>Bacteria</taxon>
        <taxon>Pseudomonadati</taxon>
        <taxon>Bacteroidota</taxon>
        <taxon>Cytophagia</taxon>
        <taxon>Cytophagales</taxon>
        <taxon>Cytophagaceae</taxon>
        <taxon>Spirosoma</taxon>
    </lineage>
</organism>
<dbReference type="RefSeq" id="WP_381522112.1">
    <property type="nucleotide sequence ID" value="NZ_JBHULN010000005.1"/>
</dbReference>
<evidence type="ECO:0000256" key="2">
    <source>
        <dbReference type="SAM" id="MobiDB-lite"/>
    </source>
</evidence>
<dbReference type="PANTHER" id="PTHR34819">
    <property type="entry name" value="LARGE CYSTEINE-RICH PERIPLASMIC PROTEIN OMCB"/>
    <property type="match status" value="1"/>
</dbReference>
<dbReference type="NCBIfam" id="TIGR01451">
    <property type="entry name" value="B_ant_repeat"/>
    <property type="match status" value="1"/>
</dbReference>
<dbReference type="InterPro" id="IPR047589">
    <property type="entry name" value="DUF11_rpt"/>
</dbReference>
<keyword evidence="1" id="KW-0378">Hydrolase</keyword>
<evidence type="ECO:0000313" key="6">
    <source>
        <dbReference type="Proteomes" id="UP001597469"/>
    </source>
</evidence>
<dbReference type="Gene3D" id="2.60.40.10">
    <property type="entry name" value="Immunoglobulins"/>
    <property type="match status" value="1"/>
</dbReference>
<feature type="domain" description="Sialate O-acetylesterase" evidence="4">
    <location>
        <begin position="123"/>
        <end position="352"/>
    </location>
</feature>
<feature type="region of interest" description="Disordered" evidence="2">
    <location>
        <begin position="966"/>
        <end position="995"/>
    </location>
</feature>
<dbReference type="InterPro" id="IPR001434">
    <property type="entry name" value="OmcB-like_DUF11"/>
</dbReference>
<feature type="compositionally biased region" description="Polar residues" evidence="2">
    <location>
        <begin position="966"/>
        <end position="981"/>
    </location>
</feature>
<evidence type="ECO:0000313" key="5">
    <source>
        <dbReference type="EMBL" id="MFD2570973.1"/>
    </source>
</evidence>
<evidence type="ECO:0000259" key="4">
    <source>
        <dbReference type="Pfam" id="PF03629"/>
    </source>
</evidence>
<evidence type="ECO:0000259" key="3">
    <source>
        <dbReference type="Pfam" id="PF01345"/>
    </source>
</evidence>
<accession>A0ABW5M463</accession>
<dbReference type="Pfam" id="PF01345">
    <property type="entry name" value="DUF11"/>
    <property type="match status" value="2"/>
</dbReference>
<dbReference type="SUPFAM" id="SSF52266">
    <property type="entry name" value="SGNH hydrolase"/>
    <property type="match status" value="1"/>
</dbReference>
<dbReference type="Pfam" id="PF03629">
    <property type="entry name" value="SASA"/>
    <property type="match status" value="1"/>
</dbReference>
<comment type="caution">
    <text evidence="5">The sequence shown here is derived from an EMBL/GenBank/DDBJ whole genome shotgun (WGS) entry which is preliminary data.</text>
</comment>
<dbReference type="EMBL" id="JBHULN010000005">
    <property type="protein sequence ID" value="MFD2570973.1"/>
    <property type="molecule type" value="Genomic_DNA"/>
</dbReference>
<feature type="compositionally biased region" description="Polar residues" evidence="2">
    <location>
        <begin position="808"/>
        <end position="824"/>
    </location>
</feature>
<name>A0ABW5M463_9BACT</name>
<dbReference type="InterPro" id="IPR051172">
    <property type="entry name" value="Chlamydia_OmcB"/>
</dbReference>
<proteinExistence type="predicted"/>
<protein>
    <submittedName>
        <fullName evidence="5">Sialate O-acetylesterase</fullName>
    </submittedName>
</protein>
<gene>
    <name evidence="5" type="ORF">ACFSUS_10035</name>
</gene>
<feature type="region of interest" description="Disordered" evidence="2">
    <location>
        <begin position="808"/>
        <end position="872"/>
    </location>
</feature>
<dbReference type="InterPro" id="IPR036514">
    <property type="entry name" value="SGNH_hydro_sf"/>
</dbReference>
<evidence type="ECO:0000256" key="1">
    <source>
        <dbReference type="ARBA" id="ARBA00022801"/>
    </source>
</evidence>
<feature type="domain" description="DUF11" evidence="3">
    <location>
        <begin position="714"/>
        <end position="825"/>
    </location>
</feature>
<dbReference type="Gene3D" id="3.40.50.1110">
    <property type="entry name" value="SGNH hydrolase"/>
    <property type="match status" value="1"/>
</dbReference>
<keyword evidence="6" id="KW-1185">Reference proteome</keyword>
<sequence length="995" mass="105310">MLTHVLRIWLLVAGLLPGVSLAQLTISTPVPRMVFQRDLVNQASVLVAGLAPSSAITIEARFVPLAVNQGAVTPWTPLAFLPGSKAFRGSVTVSAGWYRLDVRAKSGSATLAQTQVNRVGVGEVFVVAGQSNAYGGFERVPGATEDRVSCLDFRQDSLSEQLLPLRFSYISEGTAIGPSQPPHLWGMLGDKLVQRLNVPVLFLGSALGGTSSTEWQQSAIGNIGTDYRSSVYRRLGVALLHYVLRTGARAVLWHQGETDIKTDNQTYFNNVKAVIDKSRQQIGNVSIPWMVSRASYINNETNPNVIAAQNRLIAELANVFPGPSTDDIIGPDNRPDNIHMKGPGLLQFTDRWNQSLSNEFFQNAVPFIPDDESSLITSGYTLPLTRRPGETIAVASLRSVPAEADNQFFAQIIRTSDGATVYESPRSNDNPLLVTLPNDLPDGSYQLRTLSTHPATAGTLGEPFRILRSAPSSGLLPVIRPPVKNGAENPLIQRFAYRYESGSHGFFLMVQADVQTEVRVERTDGGPFNDSGWNVIPPRSQAPDYVDFADFNYVRYYPPVAFAVGGVEPGRYRLSVRRQGDTGPGLSYEMNLIDGRVILYYAMEPLGAIPPVLNLNNTAQAICRGSSFNVNIEVTDGTLNNDNVFSVRLSDANGSFANETTIGSGSGNPVTATLPASLPAGNNYRLRVLASSPNVASAPSDPLTLCSTANNTADLSMALRVSTRTAQINQPVTLTLVLANSGPLPVNDVSVKSILPSGVDFVDAPTSAVSVNANQVNINAGTLPSGASAPFVFRLKANRSGAFATAAQITTSSVTDPDSQPNSGTGDGQDDAAQVDLRTSDGGGPLSTSPNPDQVPLPPVQSNQPPADPAKADLSLSLSSSQLTPQVSTPISLSLTVSNRGGATANNVTVQAQLPAGWQLTSTNGLGVNGQSVTGALPAISAGSSATLVLSVRPTGSATLLAQIQTATPGDSDSTPNNGYTNGEDDEATLTVRTR</sequence>